<gene>
    <name evidence="2" type="ORF">SAMN05421870_112175</name>
</gene>
<dbReference type="Gene3D" id="3.40.50.1820">
    <property type="entry name" value="alpha/beta hydrolase"/>
    <property type="match status" value="1"/>
</dbReference>
<reference evidence="3" key="1">
    <citation type="submission" date="2016-10" db="EMBL/GenBank/DDBJ databases">
        <authorList>
            <person name="Varghese N."/>
            <person name="Submissions S."/>
        </authorList>
    </citation>
    <scope>NUCLEOTIDE SEQUENCE [LARGE SCALE GENOMIC DNA]</scope>
    <source>
        <strain evidence="3">CGMCC 4.6825</strain>
    </source>
</reference>
<dbReference type="InterPro" id="IPR000073">
    <property type="entry name" value="AB_hydrolase_1"/>
</dbReference>
<dbReference type="AlphaFoldDB" id="A0A1H9VLR6"/>
<keyword evidence="3" id="KW-1185">Reference proteome</keyword>
<evidence type="ECO:0000313" key="2">
    <source>
        <dbReference type="EMBL" id="SES22720.1"/>
    </source>
</evidence>
<proteinExistence type="predicted"/>
<dbReference type="PANTHER" id="PTHR43433:SF5">
    <property type="entry name" value="AB HYDROLASE-1 DOMAIN-CONTAINING PROTEIN"/>
    <property type="match status" value="1"/>
</dbReference>
<protein>
    <submittedName>
        <fullName evidence="2">Pimeloyl-ACP methyl ester carboxylesterase</fullName>
    </submittedName>
</protein>
<dbReference type="PANTHER" id="PTHR43433">
    <property type="entry name" value="HYDROLASE, ALPHA/BETA FOLD FAMILY PROTEIN"/>
    <property type="match status" value="1"/>
</dbReference>
<name>A0A1H9VLR6_9ACTN</name>
<dbReference type="Proteomes" id="UP000182841">
    <property type="component" value="Unassembled WGS sequence"/>
</dbReference>
<dbReference type="InterPro" id="IPR050471">
    <property type="entry name" value="AB_hydrolase"/>
</dbReference>
<accession>A0A1H9VLR6</accession>
<evidence type="ECO:0000259" key="1">
    <source>
        <dbReference type="Pfam" id="PF00561"/>
    </source>
</evidence>
<dbReference type="InterPro" id="IPR029058">
    <property type="entry name" value="AB_hydrolase_fold"/>
</dbReference>
<dbReference type="SUPFAM" id="SSF53474">
    <property type="entry name" value="alpha/beta-Hydrolases"/>
    <property type="match status" value="1"/>
</dbReference>
<dbReference type="GO" id="GO:0003824">
    <property type="term" value="F:catalytic activity"/>
    <property type="evidence" value="ECO:0007669"/>
    <property type="project" value="UniProtKB-ARBA"/>
</dbReference>
<feature type="domain" description="AB hydrolase-1" evidence="1">
    <location>
        <begin position="32"/>
        <end position="256"/>
    </location>
</feature>
<organism evidence="2 3">
    <name type="scientific">Streptomyces qinglanensis</name>
    <dbReference type="NCBI Taxonomy" id="943816"/>
    <lineage>
        <taxon>Bacteria</taxon>
        <taxon>Bacillati</taxon>
        <taxon>Actinomycetota</taxon>
        <taxon>Actinomycetes</taxon>
        <taxon>Kitasatosporales</taxon>
        <taxon>Streptomycetaceae</taxon>
        <taxon>Streptomyces</taxon>
    </lineage>
</organism>
<dbReference type="Pfam" id="PF00561">
    <property type="entry name" value="Abhydrolase_1"/>
    <property type="match status" value="1"/>
</dbReference>
<sequence length="289" mass="29862">MSEFSFWNMTEKHTAAAAAIPSLDVHVRGSGPALLLAHGAGGGIEANFGHVLEDLASDHTLIGPHYPGAGGSPRAAGPLALDTLVDAVVDAAVSRGHERFTVLGESLGTVVALRTAARYPERVTGLVLTAGFAVADPLLEFASGLVTRLGRAGEWDAVARIATQSALLDGDISELTAEALEEAVAATREGLPPGTVDHFDLVRRVDVRGDLAGIRVPALVAVPTGDRLVLPDSSRRLAAALPDAALVEIPGGAHVLGEQDRKVWLGHVREFLAGLPEGAGQAAQQPPQL</sequence>
<dbReference type="EMBL" id="FOGO01000012">
    <property type="protein sequence ID" value="SES22720.1"/>
    <property type="molecule type" value="Genomic_DNA"/>
</dbReference>
<evidence type="ECO:0000313" key="3">
    <source>
        <dbReference type="Proteomes" id="UP000182841"/>
    </source>
</evidence>